<dbReference type="PANTHER" id="PTHR12131">
    <property type="entry name" value="ATP-DEPENDENT RNA AND DNA HELICASE"/>
    <property type="match status" value="1"/>
</dbReference>
<evidence type="ECO:0000256" key="1">
    <source>
        <dbReference type="ARBA" id="ARBA00022741"/>
    </source>
</evidence>
<evidence type="ECO:0000256" key="4">
    <source>
        <dbReference type="ARBA" id="ARBA00022840"/>
    </source>
</evidence>
<dbReference type="Pfam" id="PF08148">
    <property type="entry name" value="DSHCT"/>
    <property type="match status" value="1"/>
</dbReference>
<dbReference type="SMART" id="SM01142">
    <property type="entry name" value="DSHCT"/>
    <property type="match status" value="1"/>
</dbReference>
<sequence>MSFLIQPDLSTAPSTSFEHPYKFPLDPFQQHAFHAISKDENVLVCAKTGSGKTLVGEYQIYHSLKKGMRVFYTTPIKSLSNQKFYDLKHQFTEASVGIMTGDIKFCPDAQIVIMTTEILRNLLYKKGSTTEHLGLTASLSMDGVDAIVFDECHYINDKDRGKVWEETMILLPPSVSMIMLSATLDHPEYLAQWLGELKQKPIHLIQTHYRMVPLTHYVLGKEDKMILLMDPKENYKREAYRDWHRGYHTLQKEVQTFQQKVVDSRQSGIKGAVGGKVHSSHFVHRLNEVAEMLQKKELLPALFFVLSRKQCESYASKMEHSLLDTSDTAAVKHIISFHLYRHMRELEKIPQYHQIYELLCRGVAFHHSGLLPMLKEIIEILFSKGYVKMLFCTETFAVGLNMPTKTVLFAGFKKYDDATASMRILRNDEYIQMAGRAGRRGKDDKGVVIYLPDREPIEPEEMEKMMKGMRPPIQSRMDFHYDFLLKTLQASAPNQPLKWLQLMEQSYWFQQRQQEKREIQAELDACLAKQSTLNLVEPYLSGCQKRLVLEQRIKATVNAERKQVQKELDSLKNSQMGPRWNKAQEDYQTMQTLKKEQEEKEAWLKELNDHNQNIQPVVDFLHQMGYLQHADALTLTNNDLGLKGILATEINEGHPILMTELYMDCTLHDLSGDELVCVLAAFQERKDTEEQPSLSDLRVSAKVRQALQTMEQMANYFKGLEQKVGYPIEGYWNTSTLMVEPMLRWMEGEHSSVLCAEYGLFEGNFIRAVMKIANMLDEWLSLATYCQHTVQVEKIMEVRSRIVRDVVVSDSLYLRL</sequence>
<dbReference type="InterPro" id="IPR027417">
    <property type="entry name" value="P-loop_NTPase"/>
</dbReference>
<name>A0A6C0DEB2_9ZZZZ</name>
<dbReference type="SUPFAM" id="SSF52540">
    <property type="entry name" value="P-loop containing nucleoside triphosphate hydrolases"/>
    <property type="match status" value="1"/>
</dbReference>
<protein>
    <recommendedName>
        <fullName evidence="9">Helicase</fullName>
    </recommendedName>
</protein>
<dbReference type="InterPro" id="IPR001650">
    <property type="entry name" value="Helicase_C-like"/>
</dbReference>
<evidence type="ECO:0000259" key="7">
    <source>
        <dbReference type="PROSITE" id="PS51194"/>
    </source>
</evidence>
<feature type="domain" description="Helicase C-terminal" evidence="7">
    <location>
        <begin position="285"/>
        <end position="489"/>
    </location>
</feature>
<dbReference type="InterPro" id="IPR011545">
    <property type="entry name" value="DEAD/DEAH_box_helicase_dom"/>
</dbReference>
<evidence type="ECO:0000259" key="6">
    <source>
        <dbReference type="PROSITE" id="PS51192"/>
    </source>
</evidence>
<dbReference type="InterPro" id="IPR014001">
    <property type="entry name" value="Helicase_ATP-bd"/>
</dbReference>
<dbReference type="EMBL" id="MN739587">
    <property type="protein sequence ID" value="QHT14650.1"/>
    <property type="molecule type" value="Genomic_DNA"/>
</dbReference>
<evidence type="ECO:0000256" key="2">
    <source>
        <dbReference type="ARBA" id="ARBA00022801"/>
    </source>
</evidence>
<reference evidence="8" key="1">
    <citation type="journal article" date="2020" name="Nature">
        <title>Giant virus diversity and host interactions through global metagenomics.</title>
        <authorList>
            <person name="Schulz F."/>
            <person name="Roux S."/>
            <person name="Paez-Espino D."/>
            <person name="Jungbluth S."/>
            <person name="Walsh D.A."/>
            <person name="Denef V.J."/>
            <person name="McMahon K.D."/>
            <person name="Konstantinidis K.T."/>
            <person name="Eloe-Fadrosh E.A."/>
            <person name="Kyrpides N.C."/>
            <person name="Woyke T."/>
        </authorList>
    </citation>
    <scope>NUCLEOTIDE SEQUENCE</scope>
    <source>
        <strain evidence="8">GVMAG-M-3300023174-141</strain>
    </source>
</reference>
<accession>A0A6C0DEB2</accession>
<organism evidence="8">
    <name type="scientific">viral metagenome</name>
    <dbReference type="NCBI Taxonomy" id="1070528"/>
    <lineage>
        <taxon>unclassified sequences</taxon>
        <taxon>metagenomes</taxon>
        <taxon>organismal metagenomes</taxon>
    </lineage>
</organism>
<dbReference type="SMART" id="SM00487">
    <property type="entry name" value="DEXDc"/>
    <property type="match status" value="1"/>
</dbReference>
<keyword evidence="5" id="KW-0175">Coiled coil</keyword>
<keyword evidence="1" id="KW-0547">Nucleotide-binding</keyword>
<dbReference type="PROSITE" id="PS51194">
    <property type="entry name" value="HELICASE_CTER"/>
    <property type="match status" value="1"/>
</dbReference>
<evidence type="ECO:0008006" key="9">
    <source>
        <dbReference type="Google" id="ProtNLM"/>
    </source>
</evidence>
<dbReference type="GO" id="GO:0016787">
    <property type="term" value="F:hydrolase activity"/>
    <property type="evidence" value="ECO:0007669"/>
    <property type="project" value="UniProtKB-KW"/>
</dbReference>
<dbReference type="InterPro" id="IPR012961">
    <property type="entry name" value="Ski2/MTR4_C"/>
</dbReference>
<evidence type="ECO:0000313" key="8">
    <source>
        <dbReference type="EMBL" id="QHT14650.1"/>
    </source>
</evidence>
<dbReference type="Gene3D" id="1.10.3380.30">
    <property type="match status" value="1"/>
</dbReference>
<dbReference type="SMART" id="SM00490">
    <property type="entry name" value="HELICc"/>
    <property type="match status" value="1"/>
</dbReference>
<keyword evidence="4" id="KW-0067">ATP-binding</keyword>
<dbReference type="Pfam" id="PF00271">
    <property type="entry name" value="Helicase_C"/>
    <property type="match status" value="1"/>
</dbReference>
<dbReference type="AlphaFoldDB" id="A0A6C0DEB2"/>
<feature type="coiled-coil region" evidence="5">
    <location>
        <begin position="554"/>
        <end position="613"/>
    </location>
</feature>
<dbReference type="GO" id="GO:0004386">
    <property type="term" value="F:helicase activity"/>
    <property type="evidence" value="ECO:0007669"/>
    <property type="project" value="UniProtKB-KW"/>
</dbReference>
<proteinExistence type="predicted"/>
<evidence type="ECO:0000256" key="5">
    <source>
        <dbReference type="SAM" id="Coils"/>
    </source>
</evidence>
<feature type="domain" description="Helicase ATP-binding" evidence="6">
    <location>
        <begin position="33"/>
        <end position="202"/>
    </location>
</feature>
<dbReference type="PROSITE" id="PS51192">
    <property type="entry name" value="HELICASE_ATP_BIND_1"/>
    <property type="match status" value="1"/>
</dbReference>
<dbReference type="GO" id="GO:0003676">
    <property type="term" value="F:nucleic acid binding"/>
    <property type="evidence" value="ECO:0007669"/>
    <property type="project" value="InterPro"/>
</dbReference>
<dbReference type="GO" id="GO:0005524">
    <property type="term" value="F:ATP binding"/>
    <property type="evidence" value="ECO:0007669"/>
    <property type="project" value="UniProtKB-KW"/>
</dbReference>
<dbReference type="PANTHER" id="PTHR12131:SF1">
    <property type="entry name" value="ATP-DEPENDENT RNA HELICASE SUPV3L1, MITOCHONDRIAL-RELATED"/>
    <property type="match status" value="1"/>
</dbReference>
<dbReference type="CDD" id="cd18795">
    <property type="entry name" value="SF2_C_Ski2"/>
    <property type="match status" value="1"/>
</dbReference>
<dbReference type="Pfam" id="PF00270">
    <property type="entry name" value="DEAD"/>
    <property type="match status" value="1"/>
</dbReference>
<dbReference type="InterPro" id="IPR050699">
    <property type="entry name" value="RNA-DNA_Helicase"/>
</dbReference>
<keyword evidence="2" id="KW-0378">Hydrolase</keyword>
<keyword evidence="3" id="KW-0347">Helicase</keyword>
<dbReference type="Gene3D" id="3.40.50.300">
    <property type="entry name" value="P-loop containing nucleotide triphosphate hydrolases"/>
    <property type="match status" value="2"/>
</dbReference>
<evidence type="ECO:0000256" key="3">
    <source>
        <dbReference type="ARBA" id="ARBA00022806"/>
    </source>
</evidence>